<proteinExistence type="predicted"/>
<dbReference type="PANTHER" id="PTHR42937:SF1">
    <property type="entry name" value="DIAMINOPROPIONATE AMMONIA-LYASE"/>
    <property type="match status" value="1"/>
</dbReference>
<evidence type="ECO:0000313" key="2">
    <source>
        <dbReference type="EMBL" id="TKA26987.1"/>
    </source>
</evidence>
<dbReference type="Gene3D" id="3.40.50.1100">
    <property type="match status" value="2"/>
</dbReference>
<accession>A0A4U0TXA2</accession>
<gene>
    <name evidence="2" type="ORF">B0A50_05178</name>
</gene>
<protein>
    <recommendedName>
        <fullName evidence="1">Tryptophan synthase beta chain-like PALP domain-containing protein</fullName>
    </recommendedName>
</protein>
<name>A0A4U0TXA2_9PEZI</name>
<dbReference type="Pfam" id="PF00291">
    <property type="entry name" value="PALP"/>
    <property type="match status" value="1"/>
</dbReference>
<sequence length="393" mass="41724">MSDYPVTHLANGNTFTRPAVLLNPHHASGTQPTHLAEDPAIATFHQQLPTYGETTLHPLPSLAEELGFSHVFLKDESTRFGLPSFKIAGASWAVHRAVCQQLELPASTTLSTLQHALTQNPNPVRLVTCTDGNWGRAVARMSKHLGVQATIYVPAFMVEPTQALIRSEGADVRVVQNGTYDDAIAAVKRDTSETGALMVMDTSWGGYEEVPLWVTQGYLPLLSETDRQVGGATGGKTPNLVLGSVGVGSWMHAVTSHYTSAQSSASAARTRVVTVEPDSAASFKESLHCDAITPVKTGDTIMCGMNCGTTSTIAWPVLREGVFAATTVTDNESHECVGYLKASGVDAGPCGAASVAALRKLCGRDLAGSEEERAGMVVVLFSTEGGREYEIPK</sequence>
<dbReference type="EMBL" id="NAJL01000025">
    <property type="protein sequence ID" value="TKA26987.1"/>
    <property type="molecule type" value="Genomic_DNA"/>
</dbReference>
<organism evidence="2 3">
    <name type="scientific">Salinomyces thailandicus</name>
    <dbReference type="NCBI Taxonomy" id="706561"/>
    <lineage>
        <taxon>Eukaryota</taxon>
        <taxon>Fungi</taxon>
        <taxon>Dikarya</taxon>
        <taxon>Ascomycota</taxon>
        <taxon>Pezizomycotina</taxon>
        <taxon>Dothideomycetes</taxon>
        <taxon>Dothideomycetidae</taxon>
        <taxon>Mycosphaerellales</taxon>
        <taxon>Teratosphaeriaceae</taxon>
        <taxon>Salinomyces</taxon>
    </lineage>
</organism>
<evidence type="ECO:0000259" key="1">
    <source>
        <dbReference type="Pfam" id="PF00291"/>
    </source>
</evidence>
<dbReference type="AlphaFoldDB" id="A0A4U0TXA2"/>
<comment type="caution">
    <text evidence="2">The sequence shown here is derived from an EMBL/GenBank/DDBJ whole genome shotgun (WGS) entry which is preliminary data.</text>
</comment>
<dbReference type="OrthoDB" id="10059875at2759"/>
<dbReference type="SUPFAM" id="SSF53686">
    <property type="entry name" value="Tryptophan synthase beta subunit-like PLP-dependent enzymes"/>
    <property type="match status" value="1"/>
</dbReference>
<dbReference type="InterPro" id="IPR001926">
    <property type="entry name" value="TrpB-like_PALP"/>
</dbReference>
<keyword evidence="3" id="KW-1185">Reference proteome</keyword>
<evidence type="ECO:0000313" key="3">
    <source>
        <dbReference type="Proteomes" id="UP000308549"/>
    </source>
</evidence>
<feature type="domain" description="Tryptophan synthase beta chain-like PALP" evidence="1">
    <location>
        <begin position="50"/>
        <end position="365"/>
    </location>
</feature>
<reference evidence="2 3" key="1">
    <citation type="submission" date="2017-03" db="EMBL/GenBank/DDBJ databases">
        <title>Genomes of endolithic fungi from Antarctica.</title>
        <authorList>
            <person name="Coleine C."/>
            <person name="Masonjones S."/>
            <person name="Stajich J.E."/>
        </authorList>
    </citation>
    <scope>NUCLEOTIDE SEQUENCE [LARGE SCALE GENOMIC DNA]</scope>
    <source>
        <strain evidence="2 3">CCFEE 6315</strain>
    </source>
</reference>
<dbReference type="InterPro" id="IPR036052">
    <property type="entry name" value="TrpB-like_PALP_sf"/>
</dbReference>
<dbReference type="PANTHER" id="PTHR42937">
    <property type="match status" value="1"/>
</dbReference>
<dbReference type="Proteomes" id="UP000308549">
    <property type="component" value="Unassembled WGS sequence"/>
</dbReference>